<dbReference type="Proteomes" id="UP000242175">
    <property type="component" value="Chromosome large"/>
</dbReference>
<dbReference type="GO" id="GO:0018169">
    <property type="term" value="F:ribosomal S6-glutamic acid ligase activity"/>
    <property type="evidence" value="ECO:0007669"/>
    <property type="project" value="TreeGrafter"/>
</dbReference>
<dbReference type="PANTHER" id="PTHR21621:SF0">
    <property type="entry name" value="BETA-CITRYLGLUTAMATE SYNTHASE B-RELATED"/>
    <property type="match status" value="1"/>
</dbReference>
<accession>A0A220VB49</accession>
<dbReference type="SUPFAM" id="SSF56059">
    <property type="entry name" value="Glutathione synthetase ATP-binding domain-like"/>
    <property type="match status" value="1"/>
</dbReference>
<dbReference type="Gene3D" id="3.30.470.20">
    <property type="entry name" value="ATP-grasp fold, B domain"/>
    <property type="match status" value="1"/>
</dbReference>
<keyword evidence="5" id="KW-1185">Reference proteome</keyword>
<dbReference type="Pfam" id="PF08443">
    <property type="entry name" value="RimK"/>
    <property type="match status" value="1"/>
</dbReference>
<protein>
    <recommendedName>
        <fullName evidence="3">ATP-grasp domain-containing protein</fullName>
    </recommendedName>
</protein>
<dbReference type="PROSITE" id="PS50975">
    <property type="entry name" value="ATP_GRASP"/>
    <property type="match status" value="1"/>
</dbReference>
<dbReference type="InterPro" id="IPR011761">
    <property type="entry name" value="ATP-grasp"/>
</dbReference>
<evidence type="ECO:0000256" key="2">
    <source>
        <dbReference type="PROSITE-ProRule" id="PRU00409"/>
    </source>
</evidence>
<gene>
    <name evidence="4" type="ORF">CF386_00280</name>
</gene>
<sequence length="362" mass="42229">MNTRPKLGFLYFDYVLQFFNKSNFKGWPEKIETVTYHWDNQIDAFIDEVKRKKVDVLIGNIPATAYETFVKISKKIPHIKFIPSIESQFCNRSKENVTLFCEAHKLSAPNTNIFYNKEERDNFIEKTHYPKIVKRSYGPSNYGGYFVHKVDTKSEMQKLFAEKKYHPAYIQDYVPLTADIRVMLIGHKPVCAFWRRPAKGQWLTNTSQGGSMDYANVPEEVLNLAIKASKAAKAEYWACDIAIDNKNNIKILECATAFAAFPYIRDWIGQYLMAILAPNEFNMPNIPHRNWEEIGKINSSLLRTMRDISFSKHVPFYSETGELMASVEFDNNQNLPEISMLNWYKKHMEFHLNKNKEKDLVV</sequence>
<proteinExistence type="predicted"/>
<dbReference type="GO" id="GO:0009432">
    <property type="term" value="P:SOS response"/>
    <property type="evidence" value="ECO:0007669"/>
    <property type="project" value="TreeGrafter"/>
</dbReference>
<keyword evidence="1" id="KW-0464">Manganese</keyword>
<evidence type="ECO:0000259" key="3">
    <source>
        <dbReference type="PROSITE" id="PS50975"/>
    </source>
</evidence>
<keyword evidence="2" id="KW-0547">Nucleotide-binding</keyword>
<dbReference type="GO" id="GO:0046872">
    <property type="term" value="F:metal ion binding"/>
    <property type="evidence" value="ECO:0007669"/>
    <property type="project" value="InterPro"/>
</dbReference>
<keyword evidence="2" id="KW-0067">ATP-binding</keyword>
<reference evidence="4 5" key="1">
    <citation type="journal article" date="2016" name="Int. J. Syst. Evol. Microbiol.">
        <title>Paraphotobacterium marinum gen. nov., sp. nov., a member of the family Vibrionaceae, isolated from surface seawater.</title>
        <authorList>
            <person name="Huang Z."/>
            <person name="Dong C."/>
            <person name="Shao Z."/>
        </authorList>
    </citation>
    <scope>NUCLEOTIDE SEQUENCE [LARGE SCALE GENOMIC DNA]</scope>
    <source>
        <strain evidence="4 5">NSCS20N07D</strain>
    </source>
</reference>
<dbReference type="GO" id="GO:0005737">
    <property type="term" value="C:cytoplasm"/>
    <property type="evidence" value="ECO:0007669"/>
    <property type="project" value="TreeGrafter"/>
</dbReference>
<dbReference type="PANTHER" id="PTHR21621">
    <property type="entry name" value="RIBOSOMAL PROTEIN S6 MODIFICATION PROTEIN"/>
    <property type="match status" value="1"/>
</dbReference>
<evidence type="ECO:0000313" key="4">
    <source>
        <dbReference type="EMBL" id="ASK77637.1"/>
    </source>
</evidence>
<dbReference type="OrthoDB" id="1704979at2"/>
<evidence type="ECO:0000256" key="1">
    <source>
        <dbReference type="ARBA" id="ARBA00023211"/>
    </source>
</evidence>
<evidence type="ECO:0000313" key="5">
    <source>
        <dbReference type="Proteomes" id="UP000242175"/>
    </source>
</evidence>
<dbReference type="EMBL" id="CP022355">
    <property type="protein sequence ID" value="ASK77637.1"/>
    <property type="molecule type" value="Genomic_DNA"/>
</dbReference>
<feature type="domain" description="ATP-grasp" evidence="3">
    <location>
        <begin position="98"/>
        <end position="281"/>
    </location>
</feature>
<dbReference type="InterPro" id="IPR013651">
    <property type="entry name" value="ATP-grasp_RimK-type"/>
</dbReference>
<organism evidence="4 5">
    <name type="scientific">Paraphotobacterium marinum</name>
    <dbReference type="NCBI Taxonomy" id="1755811"/>
    <lineage>
        <taxon>Bacteria</taxon>
        <taxon>Pseudomonadati</taxon>
        <taxon>Pseudomonadota</taxon>
        <taxon>Gammaproteobacteria</taxon>
        <taxon>Vibrionales</taxon>
        <taxon>Vibrionaceae</taxon>
        <taxon>Paraphotobacterium</taxon>
    </lineage>
</organism>
<dbReference type="RefSeq" id="WP_089072547.1">
    <property type="nucleotide sequence ID" value="NZ_CBCSAM010000001.1"/>
</dbReference>
<dbReference type="GO" id="GO:0005524">
    <property type="term" value="F:ATP binding"/>
    <property type="evidence" value="ECO:0007669"/>
    <property type="project" value="UniProtKB-UniRule"/>
</dbReference>
<dbReference type="AlphaFoldDB" id="A0A220VB49"/>
<dbReference type="KEGG" id="pmai:CF386_00280"/>
<name>A0A220VB49_9GAMM</name>